<dbReference type="InterPro" id="IPR009057">
    <property type="entry name" value="Homeodomain-like_sf"/>
</dbReference>
<dbReference type="EMBL" id="GBYB01003325">
    <property type="protein sequence ID" value="JAG73092.1"/>
    <property type="molecule type" value="Transcribed_RNA"/>
</dbReference>
<dbReference type="SUPFAM" id="SSF46689">
    <property type="entry name" value="Homeodomain-like"/>
    <property type="match status" value="1"/>
</dbReference>
<reference evidence="7 8" key="2">
    <citation type="submission" date="2025-04" db="UniProtKB">
        <authorList>
            <consortium name="RefSeq"/>
        </authorList>
    </citation>
    <scope>IDENTIFICATION</scope>
    <source>
        <strain evidence="7 8">USDA-PBARC FA_bdor</strain>
        <tissue evidence="7 8">Whole organism</tissue>
    </source>
</reference>
<accession>A0A0C9R9L5</accession>
<sequence length="540" mass="62323">MPRVMTDPSKKRKRYPRQKLLDALEAVKCGRSLREVSIEYGVPKTTLMSKFKGTHPIDGKSGPPPVLDEAEEMELVRWVNDISEVGFALKKNQMCASVQTSLKELKRKNIFSNDKPGHNWYKNFEERHAEIVDRFKKNLSYAKTAPSEASVRQWFAHMRKYLETNALFNIDPSRIFTTEEAAFIFNPTGKKIIVRKGDRADFSFTHNHVDECATSLFTANATGSLAPPMIVFKQDRIRPGMLSKLPENWTIGKTTDGWMTKEGFHEYLTKVFDKWLKTNEIEKPVVIFLDSNTVFMTHSLSKFCMTNKIHLLPLHPNMGHILQPLDFQFFGDLKEAWLIATEHWRMNNNRKRIKKENFVPLLVNSLRMVDVGKVIPEGFKSCGIQPFSPDAVNYGRKGRFKMQVIVKSKESEDLDDLGRIIDPQYSADEVRKHLEFLEDFVDDQKLRKFKEDENAEAWRGDIKDTTLFLLWKKLRRMSSCVVSDCEIYMSTMEPGASRGHFMSIDDGNYQGSSLVIQDVQGNYDMGSMRAWMGNNLEKLE</sequence>
<dbReference type="RefSeq" id="XP_011301988.1">
    <property type="nucleotide sequence ID" value="XM_011303686.1"/>
</dbReference>
<dbReference type="KEGG" id="fas:105265893"/>
<evidence type="ECO:0000313" key="6">
    <source>
        <dbReference type="Proteomes" id="UP000694866"/>
    </source>
</evidence>
<evidence type="ECO:0000313" key="7">
    <source>
        <dbReference type="RefSeq" id="XP_011301988.1"/>
    </source>
</evidence>
<accession>A0A9R1TZF1</accession>
<dbReference type="OrthoDB" id="7697906at2759"/>
<dbReference type="EMBL" id="GBYB01009612">
    <property type="protein sequence ID" value="JAG79379.1"/>
    <property type="molecule type" value="Transcribed_RNA"/>
</dbReference>
<accession>A0A9R1T369</accession>
<evidence type="ECO:0000256" key="2">
    <source>
        <dbReference type="ARBA" id="ARBA00023125"/>
    </source>
</evidence>
<name>A0A0C9R9L5_9HYME</name>
<evidence type="ECO:0000313" key="5">
    <source>
        <dbReference type="EMBL" id="JAG79379.1"/>
    </source>
</evidence>
<dbReference type="PANTHER" id="PTHR19303">
    <property type="entry name" value="TRANSPOSON"/>
    <property type="match status" value="1"/>
</dbReference>
<protein>
    <submittedName>
        <fullName evidence="5">TIGD6_2 protein</fullName>
    </submittedName>
    <submittedName>
        <fullName evidence="4">TIGD6_4 protein</fullName>
    </submittedName>
</protein>
<dbReference type="Gene3D" id="3.30.420.10">
    <property type="entry name" value="Ribonuclease H-like superfamily/Ribonuclease H"/>
    <property type="match status" value="1"/>
</dbReference>
<dbReference type="Gene3D" id="1.10.10.60">
    <property type="entry name" value="Homeodomain-like"/>
    <property type="match status" value="1"/>
</dbReference>
<proteinExistence type="predicted"/>
<evidence type="ECO:0000313" key="8">
    <source>
        <dbReference type="RefSeq" id="XP_011301989.1"/>
    </source>
</evidence>
<dbReference type="Proteomes" id="UP000694866">
    <property type="component" value="Unplaced"/>
</dbReference>
<comment type="subcellular location">
    <subcellularLocation>
        <location evidence="1">Nucleus</location>
    </subcellularLocation>
</comment>
<dbReference type="InterPro" id="IPR050863">
    <property type="entry name" value="CenT-Element_Derived"/>
</dbReference>
<evidence type="ECO:0000313" key="4">
    <source>
        <dbReference type="EMBL" id="JAG73092.1"/>
    </source>
</evidence>
<organism evidence="5">
    <name type="scientific">Fopius arisanus</name>
    <dbReference type="NCBI Taxonomy" id="64838"/>
    <lineage>
        <taxon>Eukaryota</taxon>
        <taxon>Metazoa</taxon>
        <taxon>Ecdysozoa</taxon>
        <taxon>Arthropoda</taxon>
        <taxon>Hexapoda</taxon>
        <taxon>Insecta</taxon>
        <taxon>Pterygota</taxon>
        <taxon>Neoptera</taxon>
        <taxon>Endopterygota</taxon>
        <taxon>Hymenoptera</taxon>
        <taxon>Apocrita</taxon>
        <taxon>Ichneumonoidea</taxon>
        <taxon>Braconidae</taxon>
        <taxon>Opiinae</taxon>
        <taxon>Fopius</taxon>
    </lineage>
</organism>
<dbReference type="InterPro" id="IPR036397">
    <property type="entry name" value="RNaseH_sf"/>
</dbReference>
<keyword evidence="6" id="KW-1185">Reference proteome</keyword>
<dbReference type="InterPro" id="IPR006600">
    <property type="entry name" value="HTH_CenpB_DNA-bd_dom"/>
</dbReference>
<dbReference type="RefSeq" id="XP_011301989.1">
    <property type="nucleotide sequence ID" value="XM_011303687.1"/>
</dbReference>
<keyword evidence="2" id="KW-0238">DNA-binding</keyword>
<feature type="domain" description="HTH CENPB-type" evidence="3">
    <location>
        <begin position="59"/>
        <end position="134"/>
    </location>
</feature>
<dbReference type="PROSITE" id="PS51253">
    <property type="entry name" value="HTH_CENPB"/>
    <property type="match status" value="1"/>
</dbReference>
<dbReference type="Pfam" id="PF03184">
    <property type="entry name" value="DDE_1"/>
    <property type="match status" value="1"/>
</dbReference>
<dbReference type="PANTHER" id="PTHR19303:SF74">
    <property type="entry name" value="POGO TRANSPOSABLE ELEMENT WITH KRAB DOMAIN"/>
    <property type="match status" value="1"/>
</dbReference>
<dbReference type="GO" id="GO:0005634">
    <property type="term" value="C:nucleus"/>
    <property type="evidence" value="ECO:0007669"/>
    <property type="project" value="UniProtKB-SubCell"/>
</dbReference>
<dbReference type="GO" id="GO:0003677">
    <property type="term" value="F:DNA binding"/>
    <property type="evidence" value="ECO:0007669"/>
    <property type="project" value="UniProtKB-KW"/>
</dbReference>
<evidence type="ECO:0000259" key="3">
    <source>
        <dbReference type="PROSITE" id="PS51253"/>
    </source>
</evidence>
<dbReference type="InterPro" id="IPR004875">
    <property type="entry name" value="DDE_SF_endonuclease_dom"/>
</dbReference>
<dbReference type="GeneID" id="105265893"/>
<evidence type="ECO:0000256" key="1">
    <source>
        <dbReference type="ARBA" id="ARBA00004123"/>
    </source>
</evidence>
<gene>
    <name evidence="5" type="primary">TIGD6_2</name>
    <name evidence="7 8" type="synonym">LOC105265893</name>
    <name evidence="4" type="synonym">TIGD6_4</name>
    <name evidence="4" type="ORF">g.65814</name>
    <name evidence="5" type="ORF">g.65820</name>
</gene>
<dbReference type="AlphaFoldDB" id="A0A0C9R9L5"/>
<reference evidence="5" key="1">
    <citation type="submission" date="2015-01" db="EMBL/GenBank/DDBJ databases">
        <title>Transcriptome Assembly of Fopius arisanus.</title>
        <authorList>
            <person name="Geib S."/>
        </authorList>
    </citation>
    <scope>NUCLEOTIDE SEQUENCE</scope>
</reference>